<dbReference type="PANTHER" id="PTHR47660">
    <property type="entry name" value="TRANSCRIPTION FACTOR WITH C2H2 AND ZN(2)-CYS(6) DNA BINDING DOMAIN (EUROFUNG)-RELATED-RELATED"/>
    <property type="match status" value="1"/>
</dbReference>
<dbReference type="InterPro" id="IPR007219">
    <property type="entry name" value="XnlR_reg_dom"/>
</dbReference>
<dbReference type="GO" id="GO:0003677">
    <property type="term" value="F:DNA binding"/>
    <property type="evidence" value="ECO:0007669"/>
    <property type="project" value="InterPro"/>
</dbReference>
<name>A0A8H6RGC0_9PEZI</name>
<gene>
    <name evidence="8" type="ORF">HII31_07658</name>
</gene>
<dbReference type="AlphaFoldDB" id="A0A8H6RGC0"/>
<organism evidence="8 9">
    <name type="scientific">Pseudocercospora fuligena</name>
    <dbReference type="NCBI Taxonomy" id="685502"/>
    <lineage>
        <taxon>Eukaryota</taxon>
        <taxon>Fungi</taxon>
        <taxon>Dikarya</taxon>
        <taxon>Ascomycota</taxon>
        <taxon>Pezizomycotina</taxon>
        <taxon>Dothideomycetes</taxon>
        <taxon>Dothideomycetidae</taxon>
        <taxon>Mycosphaerellales</taxon>
        <taxon>Mycosphaerellaceae</taxon>
        <taxon>Pseudocercospora</taxon>
    </lineage>
</organism>
<evidence type="ECO:0000256" key="5">
    <source>
        <dbReference type="ARBA" id="ARBA00023242"/>
    </source>
</evidence>
<reference evidence="8" key="1">
    <citation type="submission" date="2020-04" db="EMBL/GenBank/DDBJ databases">
        <title>Draft genome resource of the tomato pathogen Pseudocercospora fuligena.</title>
        <authorList>
            <person name="Zaccaron A."/>
        </authorList>
    </citation>
    <scope>NUCLEOTIDE SEQUENCE</scope>
    <source>
        <strain evidence="8">PF001</strain>
    </source>
</reference>
<evidence type="ECO:0000256" key="1">
    <source>
        <dbReference type="ARBA" id="ARBA00022723"/>
    </source>
</evidence>
<dbReference type="PANTHER" id="PTHR47660:SF7">
    <property type="entry name" value="TRANSCRIPTION FACTOR WITH C2H2 AND ZN(2)-CYS(6) DNA BINDING DOMAIN (EUROFUNG)"/>
    <property type="match status" value="1"/>
</dbReference>
<keyword evidence="5" id="KW-0539">Nucleus</keyword>
<evidence type="ECO:0000256" key="3">
    <source>
        <dbReference type="ARBA" id="ARBA00023015"/>
    </source>
</evidence>
<keyword evidence="4" id="KW-0804">Transcription</keyword>
<dbReference type="GO" id="GO:0008270">
    <property type="term" value="F:zinc ion binding"/>
    <property type="evidence" value="ECO:0007669"/>
    <property type="project" value="InterPro"/>
</dbReference>
<feature type="domain" description="Xylanolytic transcriptional activator regulatory" evidence="7">
    <location>
        <begin position="203"/>
        <end position="452"/>
    </location>
</feature>
<dbReference type="EMBL" id="JABCIY010000164">
    <property type="protein sequence ID" value="KAF7191034.1"/>
    <property type="molecule type" value="Genomic_DNA"/>
</dbReference>
<evidence type="ECO:0000313" key="8">
    <source>
        <dbReference type="EMBL" id="KAF7191034.1"/>
    </source>
</evidence>
<feature type="compositionally biased region" description="Polar residues" evidence="6">
    <location>
        <begin position="617"/>
        <end position="631"/>
    </location>
</feature>
<dbReference type="Proteomes" id="UP000660729">
    <property type="component" value="Unassembled WGS sequence"/>
</dbReference>
<dbReference type="OrthoDB" id="654211at2759"/>
<feature type="compositionally biased region" description="Basic and acidic residues" evidence="6">
    <location>
        <begin position="632"/>
        <end position="641"/>
    </location>
</feature>
<protein>
    <submittedName>
        <fullName evidence="8">Zinc finger protein</fullName>
    </submittedName>
</protein>
<dbReference type="GO" id="GO:0006351">
    <property type="term" value="P:DNA-templated transcription"/>
    <property type="evidence" value="ECO:0007669"/>
    <property type="project" value="InterPro"/>
</dbReference>
<dbReference type="CDD" id="cd12148">
    <property type="entry name" value="fungal_TF_MHR"/>
    <property type="match status" value="1"/>
</dbReference>
<keyword evidence="1" id="KW-0479">Metal-binding</keyword>
<evidence type="ECO:0000256" key="4">
    <source>
        <dbReference type="ARBA" id="ARBA00023163"/>
    </source>
</evidence>
<keyword evidence="3" id="KW-0805">Transcription regulation</keyword>
<evidence type="ECO:0000256" key="2">
    <source>
        <dbReference type="ARBA" id="ARBA00022833"/>
    </source>
</evidence>
<feature type="region of interest" description="Disordered" evidence="6">
    <location>
        <begin position="42"/>
        <end position="115"/>
    </location>
</feature>
<evidence type="ECO:0000259" key="7">
    <source>
        <dbReference type="Pfam" id="PF04082"/>
    </source>
</evidence>
<evidence type="ECO:0000256" key="6">
    <source>
        <dbReference type="SAM" id="MobiDB-lite"/>
    </source>
</evidence>
<feature type="region of interest" description="Disordered" evidence="6">
    <location>
        <begin position="614"/>
        <end position="641"/>
    </location>
</feature>
<sequence length="726" mass="80903">MASEPGLMGFDLWDQNVLSSSNWLDVDLNHFSFDNFPSYGSPFPPRPSHAGERPQAVPAALESPSHTPEIRSQAHTDSPASVFSGQSNAVTDSITSQGTYDNSPNRPGEFYVDGEPARLPRVKRRKLSSTAKRSVDLQASTSTYSLALPPAVQPAPELSARMPAGVYEEMQSWYQRLCIEAPAPWPAFANVAMPSLDILEYLLGLYFKHFDPTIPTIHRGLFGDSSHECVEIMAMASLGSHYLGEELYSARFTASIHEMSRRCLLYMKESILEDAVLSISHHSAELLQVIGAAFCGDKRLVRSAMEGRSRLADIHRHCQRQYDKSTCTSTGSVSTANAAWVEWARQESIVRLASAAWMMDSLMAYAFLEKPFLSLKDASLPLPCPERVWNAVSAAEWQALSSRESAQPSLNESLQGIYMDKKLSSERGEFARIVIIHGLYQRLWEVERYYEDPLSQWTPTANRQSSSDLLPQAPIWLPSIPTFNKWQNSACDALDILHWQANATIGQASGLEHPTVLHLHLARIILLTPYKQIVELARAVISVSAHTESAKANQQLIQRWAVQHQFKARLAIIHAGVVFWHVRRYSIDGFYESPAVGLAALILWAFGTYHKPRGRSAPTSSDQTLARAQDQQIRERSPESDDAKCEIILLDRPTDDELVQQFIRNGHNMQAHLTGVGDLYAAKGPERALTQGCKLLGSLRCWGVSDSWLTLLQSLLDVLRKQKGTG</sequence>
<keyword evidence="9" id="KW-1185">Reference proteome</keyword>
<feature type="compositionally biased region" description="Polar residues" evidence="6">
    <location>
        <begin position="75"/>
        <end position="105"/>
    </location>
</feature>
<comment type="caution">
    <text evidence="8">The sequence shown here is derived from an EMBL/GenBank/DDBJ whole genome shotgun (WGS) entry which is preliminary data.</text>
</comment>
<evidence type="ECO:0000313" key="9">
    <source>
        <dbReference type="Proteomes" id="UP000660729"/>
    </source>
</evidence>
<proteinExistence type="predicted"/>
<keyword evidence="2" id="KW-0862">Zinc</keyword>
<dbReference type="Pfam" id="PF04082">
    <property type="entry name" value="Fungal_trans"/>
    <property type="match status" value="1"/>
</dbReference>
<accession>A0A8H6RGC0</accession>